<dbReference type="AlphaFoldDB" id="A0AAV4IA18"/>
<sequence length="144" mass="16075">MFEPHGPNRFSDIVTGDETWLPFFVIPPKRLNRIGVDGQVDRSAMLRPDIKAGRECLRYSSRGSLAVDILPQNTSMTATYINYYVQDVLSQVKSAINEQRSMVSTSKTLFFHDNAGLHKATTQSPQELGIQVLPHPAYSPDLAP</sequence>
<dbReference type="InterPro" id="IPR036397">
    <property type="entry name" value="RNaseH_sf"/>
</dbReference>
<comment type="caution">
    <text evidence="1">The sequence shown here is derived from an EMBL/GenBank/DDBJ whole genome shotgun (WGS) entry which is preliminary data.</text>
</comment>
<gene>
    <name evidence="1" type="ORF">ElyMa_002962500</name>
</gene>
<protein>
    <submittedName>
        <fullName evidence="1">Transposase</fullName>
    </submittedName>
</protein>
<dbReference type="Proteomes" id="UP000762676">
    <property type="component" value="Unassembled WGS sequence"/>
</dbReference>
<dbReference type="InterPro" id="IPR052709">
    <property type="entry name" value="Transposase-MT_Hybrid"/>
</dbReference>
<proteinExistence type="predicted"/>
<dbReference type="PANTHER" id="PTHR46060:SF1">
    <property type="entry name" value="MARINER MOS1 TRANSPOSASE-LIKE PROTEIN"/>
    <property type="match status" value="1"/>
</dbReference>
<dbReference type="EMBL" id="BMAT01006103">
    <property type="protein sequence ID" value="GFS06322.1"/>
    <property type="molecule type" value="Genomic_DNA"/>
</dbReference>
<name>A0AAV4IA18_9GAST</name>
<dbReference type="Gene3D" id="3.30.420.10">
    <property type="entry name" value="Ribonuclease H-like superfamily/Ribonuclease H"/>
    <property type="match status" value="1"/>
</dbReference>
<dbReference type="PANTHER" id="PTHR46060">
    <property type="entry name" value="MARINER MOS1 TRANSPOSASE-LIKE PROTEIN"/>
    <property type="match status" value="1"/>
</dbReference>
<reference evidence="1 2" key="1">
    <citation type="journal article" date="2021" name="Elife">
        <title>Chloroplast acquisition without the gene transfer in kleptoplastic sea slugs, Plakobranchus ocellatus.</title>
        <authorList>
            <person name="Maeda T."/>
            <person name="Takahashi S."/>
            <person name="Yoshida T."/>
            <person name="Shimamura S."/>
            <person name="Takaki Y."/>
            <person name="Nagai Y."/>
            <person name="Toyoda A."/>
            <person name="Suzuki Y."/>
            <person name="Arimoto A."/>
            <person name="Ishii H."/>
            <person name="Satoh N."/>
            <person name="Nishiyama T."/>
            <person name="Hasebe M."/>
            <person name="Maruyama T."/>
            <person name="Minagawa J."/>
            <person name="Obokata J."/>
            <person name="Shigenobu S."/>
        </authorList>
    </citation>
    <scope>NUCLEOTIDE SEQUENCE [LARGE SCALE GENOMIC DNA]</scope>
</reference>
<evidence type="ECO:0000313" key="1">
    <source>
        <dbReference type="EMBL" id="GFS06322.1"/>
    </source>
</evidence>
<keyword evidence="2" id="KW-1185">Reference proteome</keyword>
<dbReference type="GO" id="GO:0003676">
    <property type="term" value="F:nucleic acid binding"/>
    <property type="evidence" value="ECO:0007669"/>
    <property type="project" value="InterPro"/>
</dbReference>
<accession>A0AAV4IA18</accession>
<evidence type="ECO:0000313" key="2">
    <source>
        <dbReference type="Proteomes" id="UP000762676"/>
    </source>
</evidence>
<organism evidence="1 2">
    <name type="scientific">Elysia marginata</name>
    <dbReference type="NCBI Taxonomy" id="1093978"/>
    <lineage>
        <taxon>Eukaryota</taxon>
        <taxon>Metazoa</taxon>
        <taxon>Spiralia</taxon>
        <taxon>Lophotrochozoa</taxon>
        <taxon>Mollusca</taxon>
        <taxon>Gastropoda</taxon>
        <taxon>Heterobranchia</taxon>
        <taxon>Euthyneura</taxon>
        <taxon>Panpulmonata</taxon>
        <taxon>Sacoglossa</taxon>
        <taxon>Placobranchoidea</taxon>
        <taxon>Plakobranchidae</taxon>
        <taxon>Elysia</taxon>
    </lineage>
</organism>